<evidence type="ECO:0000256" key="6">
    <source>
        <dbReference type="ARBA" id="ARBA00023002"/>
    </source>
</evidence>
<comment type="caution">
    <text evidence="12">The sequence shown here is derived from an EMBL/GenBank/DDBJ whole genome shotgun (WGS) entry which is preliminary data.</text>
</comment>
<keyword evidence="4 9" id="KW-0349">Heme</keyword>
<dbReference type="InterPro" id="IPR050364">
    <property type="entry name" value="Cytochrome_P450_fung"/>
</dbReference>
<keyword evidence="5 9" id="KW-0479">Metal-binding</keyword>
<dbReference type="SUPFAM" id="SSF48264">
    <property type="entry name" value="Cytochrome P450"/>
    <property type="match status" value="1"/>
</dbReference>
<evidence type="ECO:0000256" key="8">
    <source>
        <dbReference type="ARBA" id="ARBA00023033"/>
    </source>
</evidence>
<dbReference type="GO" id="GO:0020037">
    <property type="term" value="F:heme binding"/>
    <property type="evidence" value="ECO:0007669"/>
    <property type="project" value="InterPro"/>
</dbReference>
<evidence type="ECO:0000256" key="9">
    <source>
        <dbReference type="PIRSR" id="PIRSR602401-1"/>
    </source>
</evidence>
<accession>A0A8K0UTK0</accession>
<evidence type="ECO:0000256" key="1">
    <source>
        <dbReference type="ARBA" id="ARBA00001971"/>
    </source>
</evidence>
<comment type="cofactor">
    <cofactor evidence="1 9">
        <name>heme</name>
        <dbReference type="ChEBI" id="CHEBI:30413"/>
    </cofactor>
</comment>
<dbReference type="GO" id="GO:0004497">
    <property type="term" value="F:monooxygenase activity"/>
    <property type="evidence" value="ECO:0007669"/>
    <property type="project" value="UniProtKB-KW"/>
</dbReference>
<comment type="pathway">
    <text evidence="2">Secondary metabolite biosynthesis.</text>
</comment>
<keyword evidence="7 9" id="KW-0408">Iron</keyword>
<dbReference type="InterPro" id="IPR036396">
    <property type="entry name" value="Cyt_P450_sf"/>
</dbReference>
<dbReference type="EMBL" id="JAEVFJ010000007">
    <property type="protein sequence ID" value="KAH8103572.1"/>
    <property type="molecule type" value="Genomic_DNA"/>
</dbReference>
<dbReference type="PANTHER" id="PTHR46300:SF7">
    <property type="entry name" value="P450, PUTATIVE (EUROFUNG)-RELATED"/>
    <property type="match status" value="1"/>
</dbReference>
<dbReference type="GO" id="GO:0005506">
    <property type="term" value="F:iron ion binding"/>
    <property type="evidence" value="ECO:0007669"/>
    <property type="project" value="InterPro"/>
</dbReference>
<evidence type="ECO:0000256" key="10">
    <source>
        <dbReference type="RuleBase" id="RU000461"/>
    </source>
</evidence>
<dbReference type="GO" id="GO:0016705">
    <property type="term" value="F:oxidoreductase activity, acting on paired donors, with incorporation or reduction of molecular oxygen"/>
    <property type="evidence" value="ECO:0007669"/>
    <property type="project" value="InterPro"/>
</dbReference>
<evidence type="ECO:0000313" key="13">
    <source>
        <dbReference type="Proteomes" id="UP000813824"/>
    </source>
</evidence>
<reference evidence="12" key="1">
    <citation type="journal article" date="2021" name="New Phytol.">
        <title>Evolutionary innovations through gain and loss of genes in the ectomycorrhizal Boletales.</title>
        <authorList>
            <person name="Wu G."/>
            <person name="Miyauchi S."/>
            <person name="Morin E."/>
            <person name="Kuo A."/>
            <person name="Drula E."/>
            <person name="Varga T."/>
            <person name="Kohler A."/>
            <person name="Feng B."/>
            <person name="Cao Y."/>
            <person name="Lipzen A."/>
            <person name="Daum C."/>
            <person name="Hundley H."/>
            <person name="Pangilinan J."/>
            <person name="Johnson J."/>
            <person name="Barry K."/>
            <person name="LaButti K."/>
            <person name="Ng V."/>
            <person name="Ahrendt S."/>
            <person name="Min B."/>
            <person name="Choi I.G."/>
            <person name="Park H."/>
            <person name="Plett J.M."/>
            <person name="Magnuson J."/>
            <person name="Spatafora J.W."/>
            <person name="Nagy L.G."/>
            <person name="Henrissat B."/>
            <person name="Grigoriev I.V."/>
            <person name="Yang Z.L."/>
            <person name="Xu J."/>
            <person name="Martin F.M."/>
        </authorList>
    </citation>
    <scope>NUCLEOTIDE SEQUENCE</scope>
    <source>
        <strain evidence="12">KKN 215</strain>
    </source>
</reference>
<feature type="binding site" description="axial binding residue" evidence="9">
    <location>
        <position position="446"/>
    </location>
    <ligand>
        <name>heme</name>
        <dbReference type="ChEBI" id="CHEBI:30413"/>
    </ligand>
    <ligandPart>
        <name>Fe</name>
        <dbReference type="ChEBI" id="CHEBI:18248"/>
    </ligandPart>
</feature>
<name>A0A8K0UTK0_9AGAR</name>
<dbReference type="OrthoDB" id="2789670at2759"/>
<dbReference type="InterPro" id="IPR017972">
    <property type="entry name" value="Cyt_P450_CS"/>
</dbReference>
<keyword evidence="8 10" id="KW-0503">Monooxygenase</keyword>
<dbReference type="Proteomes" id="UP000813824">
    <property type="component" value="Unassembled WGS sequence"/>
</dbReference>
<dbReference type="InterPro" id="IPR002401">
    <property type="entry name" value="Cyt_P450_E_grp-I"/>
</dbReference>
<evidence type="ECO:0000256" key="2">
    <source>
        <dbReference type="ARBA" id="ARBA00005179"/>
    </source>
</evidence>
<dbReference type="PRINTS" id="PR00463">
    <property type="entry name" value="EP450I"/>
</dbReference>
<feature type="signal peptide" evidence="11">
    <location>
        <begin position="1"/>
        <end position="17"/>
    </location>
</feature>
<keyword evidence="13" id="KW-1185">Reference proteome</keyword>
<dbReference type="InterPro" id="IPR001128">
    <property type="entry name" value="Cyt_P450"/>
</dbReference>
<evidence type="ECO:0000256" key="4">
    <source>
        <dbReference type="ARBA" id="ARBA00022617"/>
    </source>
</evidence>
<keyword evidence="11" id="KW-0732">Signal</keyword>
<protein>
    <submittedName>
        <fullName evidence="12">Cytochrome P450</fullName>
    </submittedName>
</protein>
<evidence type="ECO:0000313" key="12">
    <source>
        <dbReference type="EMBL" id="KAH8103572.1"/>
    </source>
</evidence>
<dbReference type="Pfam" id="PF00067">
    <property type="entry name" value="p450"/>
    <property type="match status" value="1"/>
</dbReference>
<dbReference type="CDD" id="cd11065">
    <property type="entry name" value="CYP64-like"/>
    <property type="match status" value="1"/>
</dbReference>
<keyword evidence="6 10" id="KW-0560">Oxidoreductase</keyword>
<dbReference type="PROSITE" id="PS00086">
    <property type="entry name" value="CYTOCHROME_P450"/>
    <property type="match status" value="1"/>
</dbReference>
<proteinExistence type="inferred from homology"/>
<feature type="chain" id="PRO_5035435255" evidence="11">
    <location>
        <begin position="18"/>
        <end position="492"/>
    </location>
</feature>
<gene>
    <name evidence="12" type="ORF">BXZ70DRAFT_999088</name>
</gene>
<comment type="similarity">
    <text evidence="3 10">Belongs to the cytochrome P450 family.</text>
</comment>
<dbReference type="AlphaFoldDB" id="A0A8K0UTK0"/>
<dbReference type="Gene3D" id="1.10.630.10">
    <property type="entry name" value="Cytochrome P450"/>
    <property type="match status" value="1"/>
</dbReference>
<dbReference type="PANTHER" id="PTHR46300">
    <property type="entry name" value="P450, PUTATIVE (EUROFUNG)-RELATED-RELATED"/>
    <property type="match status" value="1"/>
</dbReference>
<evidence type="ECO:0000256" key="11">
    <source>
        <dbReference type="SAM" id="SignalP"/>
    </source>
</evidence>
<evidence type="ECO:0000256" key="3">
    <source>
        <dbReference type="ARBA" id="ARBA00010617"/>
    </source>
</evidence>
<evidence type="ECO:0000256" key="7">
    <source>
        <dbReference type="ARBA" id="ARBA00023004"/>
    </source>
</evidence>
<sequence length="492" mass="56113">MIPFLVALLAILFLVFSLKRPRSRLLLPPGPKPWPLIGNILDMPVVRPYEKYQEWCEAYGSDVIFLHLPTRPIVILGSAKAAFDLLDKRSNIYSDRVTSVLLELMEWGFNFGFMAYTPRWRAHRRMFHQYFHQGIVNKYQSAQRQQVRTFLSWILEDPANTRKHVRQLVTSIVFFVTYGKKIASMDDEYVLLAQDAVEGVGKATVAGAYWIDLLPIIKYIPSWVPGTAAKRLAEEYRPRVVSMRDKPYLEVRDAVVSDSKAHLYAPPLMTLPDTEQRKYGGTEDEATFDEIAKNVSGLAYTFSACSSFLLAMAMFPEVQKRAQAELYRVVGPSRLPDYDDISQIPYIRAMMMETMRWMPVLPFGVPHALIADDTYKSYHIPRGTMVIYNKSPPYNSLWFRAILHNEEDYPSPNAFKPERFLDEDGNMDPTVQDPTTIAFGFGRRICPGRYFSHNTLSMFIASVLHVFDITAGVDASGKPIELSMEMAGGIIS</sequence>
<organism evidence="12 13">
    <name type="scientific">Cristinia sonorae</name>
    <dbReference type="NCBI Taxonomy" id="1940300"/>
    <lineage>
        <taxon>Eukaryota</taxon>
        <taxon>Fungi</taxon>
        <taxon>Dikarya</taxon>
        <taxon>Basidiomycota</taxon>
        <taxon>Agaricomycotina</taxon>
        <taxon>Agaricomycetes</taxon>
        <taxon>Agaricomycetidae</taxon>
        <taxon>Agaricales</taxon>
        <taxon>Pleurotineae</taxon>
        <taxon>Stephanosporaceae</taxon>
        <taxon>Cristinia</taxon>
    </lineage>
</organism>
<evidence type="ECO:0000256" key="5">
    <source>
        <dbReference type="ARBA" id="ARBA00022723"/>
    </source>
</evidence>